<dbReference type="Proteomes" id="UP000199230">
    <property type="component" value="Unassembled WGS sequence"/>
</dbReference>
<evidence type="ECO:0000256" key="1">
    <source>
        <dbReference type="SAM" id="Coils"/>
    </source>
</evidence>
<dbReference type="SUPFAM" id="SSF109604">
    <property type="entry name" value="HD-domain/PDEase-like"/>
    <property type="match status" value="1"/>
</dbReference>
<feature type="coiled-coil region" evidence="1">
    <location>
        <begin position="15"/>
        <end position="42"/>
    </location>
</feature>
<evidence type="ECO:0000313" key="2">
    <source>
        <dbReference type="EMBL" id="SDZ15338.1"/>
    </source>
</evidence>
<sequence>MKAHVDHIYDLIQIDERYLEILEIYEERLSSLKEEIQGIILSHVYPLRSYKCWEHQIGIYHLVNLCEQNNSLETKVVSKNLKLAALLHNIGHANYGYLLEELLMYYDQNEDDSLLMDRYNNIEKYLGCKEKCKLNCLETTVKEKIFQRIKNYEAAKIILSMEDAFKNIKQNDKKRYEGFQIGDIIRYLICKEDNGFKMLNFLDQIDFILRDLYYLGIMDVRINFQYLLDQNKGNVITEIEELKVVQRDLFNYLCENIYSNSQVVLITRLMQKRLIRNESISIDLLKEDEFLKELFNFDNEMSLLQTEAEDFKLVETFRWVQKNDNNLALEEKIIPPDWNFGNYHEEKNLMLVVSDGKKRSKRASLFISQSLDKFTNIIGCLLSMKSCLKGPDFKSERFVTKMLGILFEGKVVIDHSKSEKLLNLMIEKYCDEGNRRSLVELYSSMLFNINKEFMDMEDDSEHSIIKEFDRIFNEDETRDFEKNLDKENFDELISFKRSIFSEFRHLYNAKNGVEFINFLETNFKEIVRDESSEHREKALELLVFIQESKKNMQVDKVDSWIVPSFKIGNEKEFDCMTLEYRNGEVEINIIEVTLTSNEGKTINDLKKNQDIIDRISKKYKDIKIIKKIIAPELKVKFEPVENIIQ</sequence>
<proteinExistence type="predicted"/>
<dbReference type="Gene3D" id="1.10.3210.10">
    <property type="entry name" value="Hypothetical protein af1432"/>
    <property type="match status" value="1"/>
</dbReference>
<dbReference type="RefSeq" id="WP_093315077.1">
    <property type="nucleotide sequence ID" value="NZ_FNPV01000010.1"/>
</dbReference>
<dbReference type="EMBL" id="FNPV01000010">
    <property type="protein sequence ID" value="SDZ15338.1"/>
    <property type="molecule type" value="Genomic_DNA"/>
</dbReference>
<name>A0A1H3QQQ9_9FIRM</name>
<dbReference type="GO" id="GO:0016787">
    <property type="term" value="F:hydrolase activity"/>
    <property type="evidence" value="ECO:0007669"/>
    <property type="project" value="UniProtKB-KW"/>
</dbReference>
<gene>
    <name evidence="2" type="ORF">SAMN05192546_11039</name>
</gene>
<keyword evidence="1" id="KW-0175">Coiled coil</keyword>
<protein>
    <submittedName>
        <fullName evidence="2">HD superfamily phosphohydrolase</fullName>
    </submittedName>
</protein>
<keyword evidence="3" id="KW-1185">Reference proteome</keyword>
<accession>A0A1H3QQQ9</accession>
<evidence type="ECO:0000313" key="3">
    <source>
        <dbReference type="Proteomes" id="UP000199230"/>
    </source>
</evidence>
<dbReference type="AlphaFoldDB" id="A0A1H3QQQ9"/>
<organism evidence="2 3">
    <name type="scientific">Tindallia californiensis</name>
    <dbReference type="NCBI Taxonomy" id="159292"/>
    <lineage>
        <taxon>Bacteria</taxon>
        <taxon>Bacillati</taxon>
        <taxon>Bacillota</taxon>
        <taxon>Clostridia</taxon>
        <taxon>Peptostreptococcales</taxon>
        <taxon>Tindalliaceae</taxon>
        <taxon>Tindallia</taxon>
    </lineage>
</organism>
<reference evidence="2 3" key="1">
    <citation type="submission" date="2016-10" db="EMBL/GenBank/DDBJ databases">
        <authorList>
            <person name="de Groot N.N."/>
        </authorList>
    </citation>
    <scope>NUCLEOTIDE SEQUENCE [LARGE SCALE GENOMIC DNA]</scope>
    <source>
        <strain evidence="2 3">APO</strain>
    </source>
</reference>
<keyword evidence="2" id="KW-0378">Hydrolase</keyword>